<dbReference type="Pfam" id="PF11638">
    <property type="entry name" value="DnaA_N"/>
    <property type="match status" value="1"/>
</dbReference>
<evidence type="ECO:0000259" key="1">
    <source>
        <dbReference type="Pfam" id="PF11638"/>
    </source>
</evidence>
<feature type="domain" description="DnaA N-terminal" evidence="1">
    <location>
        <begin position="4"/>
        <end position="65"/>
    </location>
</feature>
<dbReference type="Gene3D" id="3.30.300.180">
    <property type="match status" value="1"/>
</dbReference>
<dbReference type="InterPro" id="IPR024633">
    <property type="entry name" value="DnaA_N_dom"/>
</dbReference>
<feature type="non-terminal residue" evidence="2">
    <location>
        <position position="130"/>
    </location>
</feature>
<dbReference type="InterPro" id="IPR038454">
    <property type="entry name" value="DnaA_N_sf"/>
</dbReference>
<comment type="caution">
    <text evidence="2">The sequence shown here is derived from an EMBL/GenBank/DDBJ whole genome shotgun (WGS) entry which is preliminary data.</text>
</comment>
<reference evidence="2" key="1">
    <citation type="journal article" date="2020" name="mSystems">
        <title>Genome- and Community-Level Interaction Insights into Carbon Utilization and Element Cycling Functions of Hydrothermarchaeota in Hydrothermal Sediment.</title>
        <authorList>
            <person name="Zhou Z."/>
            <person name="Liu Y."/>
            <person name="Xu W."/>
            <person name="Pan J."/>
            <person name="Luo Z.H."/>
            <person name="Li M."/>
        </authorList>
    </citation>
    <scope>NUCLEOTIDE SEQUENCE [LARGE SCALE GENOMIC DNA]</scope>
    <source>
        <strain evidence="2">HyVt-369</strain>
    </source>
</reference>
<organism evidence="2">
    <name type="scientific">candidate division CPR3 bacterium</name>
    <dbReference type="NCBI Taxonomy" id="2268181"/>
    <lineage>
        <taxon>Bacteria</taxon>
        <taxon>Bacteria division CPR3</taxon>
    </lineage>
</organism>
<name>A0A7C1T7H0_UNCC3</name>
<gene>
    <name evidence="2" type="ORF">ENI13_01740</name>
</gene>
<proteinExistence type="predicted"/>
<evidence type="ECO:0000313" key="2">
    <source>
        <dbReference type="EMBL" id="HEB13682.1"/>
    </source>
</evidence>
<dbReference type="AlphaFoldDB" id="A0A7C1T7H0"/>
<dbReference type="EMBL" id="DRHL01000098">
    <property type="protein sequence ID" value="HEB13682.1"/>
    <property type="molecule type" value="Genomic_DNA"/>
</dbReference>
<dbReference type="Proteomes" id="UP000885695">
    <property type="component" value="Unassembled WGS sequence"/>
</dbReference>
<protein>
    <submittedName>
        <fullName evidence="2">Chromosomal replication initiator protein DnaA</fullName>
    </submittedName>
</protein>
<accession>A0A7C1T7H0</accession>
<sequence>MPNNELWEAALAQIQFHISKANFATWLKNTYILEKKGAELTISVPNSFSKEWLENKYNKLIFKILHDLDGEIKEVTYTVKQATKKRSLTPSPAPRIAAQEAQMDFQALNIDRATNLNPRYTLEGFIVGPF</sequence>